<accession>A0A1J1I3Z0</accession>
<protein>
    <submittedName>
        <fullName evidence="1">CLUMA_CG008406, isoform A</fullName>
    </submittedName>
</protein>
<name>A0A1J1I3Z0_9DIPT</name>
<gene>
    <name evidence="1" type="ORF">CLUMA_CG008406</name>
</gene>
<evidence type="ECO:0000313" key="1">
    <source>
        <dbReference type="EMBL" id="CRK94915.1"/>
    </source>
</evidence>
<dbReference type="EMBL" id="CVRI01000040">
    <property type="protein sequence ID" value="CRK94915.1"/>
    <property type="molecule type" value="Genomic_DNA"/>
</dbReference>
<reference evidence="1 2" key="1">
    <citation type="submission" date="2015-04" db="EMBL/GenBank/DDBJ databases">
        <authorList>
            <person name="Syromyatnikov M.Y."/>
            <person name="Popov V.N."/>
        </authorList>
    </citation>
    <scope>NUCLEOTIDE SEQUENCE [LARGE SCALE GENOMIC DNA]</scope>
</reference>
<keyword evidence="2" id="KW-1185">Reference proteome</keyword>
<proteinExistence type="predicted"/>
<dbReference type="Proteomes" id="UP000183832">
    <property type="component" value="Unassembled WGS sequence"/>
</dbReference>
<organism evidence="1 2">
    <name type="scientific">Clunio marinus</name>
    <dbReference type="NCBI Taxonomy" id="568069"/>
    <lineage>
        <taxon>Eukaryota</taxon>
        <taxon>Metazoa</taxon>
        <taxon>Ecdysozoa</taxon>
        <taxon>Arthropoda</taxon>
        <taxon>Hexapoda</taxon>
        <taxon>Insecta</taxon>
        <taxon>Pterygota</taxon>
        <taxon>Neoptera</taxon>
        <taxon>Endopterygota</taxon>
        <taxon>Diptera</taxon>
        <taxon>Nematocera</taxon>
        <taxon>Chironomoidea</taxon>
        <taxon>Chironomidae</taxon>
        <taxon>Clunio</taxon>
    </lineage>
</organism>
<dbReference type="AlphaFoldDB" id="A0A1J1I3Z0"/>
<sequence length="74" mass="8251">MTTTIKHLKEKKERGMVIKSCVSYIFLIFGKYSGASRKILHSLSRSVLKPTVAVNLVSVNCIIGCIEDCDEMES</sequence>
<evidence type="ECO:0000313" key="2">
    <source>
        <dbReference type="Proteomes" id="UP000183832"/>
    </source>
</evidence>